<proteinExistence type="predicted"/>
<protein>
    <submittedName>
        <fullName evidence="2">Uncharacterized protein</fullName>
    </submittedName>
</protein>
<keyword evidence="1" id="KW-0812">Transmembrane</keyword>
<organism evidence="2 3">
    <name type="scientific">Gluconobacter phage GC1</name>
    <dbReference type="NCBI Taxonomy" id="2047788"/>
    <lineage>
        <taxon>Viruses</taxon>
        <taxon>Varidnaviria</taxon>
        <taxon>Bamfordvirae</taxon>
        <taxon>Preplasmiviricota</taxon>
        <taxon>Prepoliviricotina</taxon>
        <taxon>Tectiliviricetes</taxon>
        <taxon>Kalamavirales</taxon>
        <taxon>Tectiviridae</taxon>
        <taxon>Gammatectivirus</taxon>
        <taxon>Gammatectivirus GC1</taxon>
    </lineage>
</organism>
<reference evidence="2 3" key="1">
    <citation type="journal article" date="2018" name="Viruses">
        <title>Bacteriophage GC1, a Novel Tectivirus Infecting Gluconobacter Cerinus, an Acetic Acid Bacterium Associated with Wine-Making.</title>
        <authorList>
            <person name="Philippe C."/>
            <person name="Krupovic M."/>
            <person name="Jaomanjaka F."/>
            <person name="Claisse O."/>
            <person name="Petrel M."/>
            <person name="le Marrec C."/>
        </authorList>
    </citation>
    <scope>NUCLEOTIDE SEQUENCE [LARGE SCALE GENOMIC DNA]</scope>
</reference>
<dbReference type="InterPro" id="IPR020085">
    <property type="entry name" value="DNA_delivery_prot_P32/34"/>
</dbReference>
<keyword evidence="3" id="KW-1185">Reference proteome</keyword>
<name>A0A2I5AR78_9VIRU</name>
<keyword evidence="1" id="KW-0472">Membrane</keyword>
<dbReference type="EMBL" id="MG159787">
    <property type="protein sequence ID" value="ATS92585.1"/>
    <property type="molecule type" value="Genomic_DNA"/>
</dbReference>
<evidence type="ECO:0000256" key="1">
    <source>
        <dbReference type="SAM" id="Phobius"/>
    </source>
</evidence>
<evidence type="ECO:0000313" key="3">
    <source>
        <dbReference type="Proteomes" id="UP000241016"/>
    </source>
</evidence>
<dbReference type="Pfam" id="PF11087">
    <property type="entry name" value="PRD1_DD"/>
    <property type="match status" value="1"/>
</dbReference>
<accession>A0A2I5AR78</accession>
<sequence>MGKFGEQAIEVVSMIISVAILAVIVGKNSQTSSVIESAGSALSSILNSAMKPVES</sequence>
<dbReference type="GO" id="GO:0039641">
    <property type="term" value="C:viral inner membrane"/>
    <property type="evidence" value="ECO:0007669"/>
    <property type="project" value="InterPro"/>
</dbReference>
<gene>
    <name evidence="2" type="ORF">GC1_00017</name>
</gene>
<keyword evidence="1" id="KW-1133">Transmembrane helix</keyword>
<feature type="transmembrane region" description="Helical" evidence="1">
    <location>
        <begin position="7"/>
        <end position="26"/>
    </location>
</feature>
<evidence type="ECO:0000313" key="2">
    <source>
        <dbReference type="EMBL" id="ATS92585.1"/>
    </source>
</evidence>
<dbReference type="Proteomes" id="UP000241016">
    <property type="component" value="Segment"/>
</dbReference>